<evidence type="ECO:0000313" key="2">
    <source>
        <dbReference type="EMBL" id="KAJ1727036.1"/>
    </source>
</evidence>
<gene>
    <name evidence="2" type="ORF">LPJ61_004801</name>
</gene>
<protein>
    <submittedName>
        <fullName evidence="2">Uncharacterized protein</fullName>
    </submittedName>
</protein>
<sequence length="182" mass="18926">MIVSPMAIVTPPPPAVPAPLPTASPVSIPHAALKMPLATAPCSPRCRLDKGDHSITSGHCGHSITSGHGGRSITPGHSPRLDSLMSTPPQPAAAAAATAMGAEEIATEPVPADTTQAQTGVFDMESDWPERLAGSSALDPAALAYASMGKPQPWTVRPMDLYDSLRAQIRAIDDDDNEFYPS</sequence>
<evidence type="ECO:0000256" key="1">
    <source>
        <dbReference type="SAM" id="MobiDB-lite"/>
    </source>
</evidence>
<keyword evidence="3" id="KW-1185">Reference proteome</keyword>
<dbReference type="Proteomes" id="UP001143981">
    <property type="component" value="Unassembled WGS sequence"/>
</dbReference>
<dbReference type="OrthoDB" id="5587804at2759"/>
<dbReference type="EMBL" id="JANBOI010001254">
    <property type="protein sequence ID" value="KAJ1727036.1"/>
    <property type="molecule type" value="Genomic_DNA"/>
</dbReference>
<accession>A0A9W8CUC4</accession>
<dbReference type="AlphaFoldDB" id="A0A9W8CUC4"/>
<reference evidence="2" key="1">
    <citation type="submission" date="2022-07" db="EMBL/GenBank/DDBJ databases">
        <title>Phylogenomic reconstructions and comparative analyses of Kickxellomycotina fungi.</title>
        <authorList>
            <person name="Reynolds N.K."/>
            <person name="Stajich J.E."/>
            <person name="Barry K."/>
            <person name="Grigoriev I.V."/>
            <person name="Crous P."/>
            <person name="Smith M.E."/>
        </authorList>
    </citation>
    <scope>NUCLEOTIDE SEQUENCE</scope>
    <source>
        <strain evidence="2">BCRC 34381</strain>
    </source>
</reference>
<name>A0A9W8CUC4_9FUNG</name>
<organism evidence="2 3">
    <name type="scientific">Coemansia biformis</name>
    <dbReference type="NCBI Taxonomy" id="1286918"/>
    <lineage>
        <taxon>Eukaryota</taxon>
        <taxon>Fungi</taxon>
        <taxon>Fungi incertae sedis</taxon>
        <taxon>Zoopagomycota</taxon>
        <taxon>Kickxellomycotina</taxon>
        <taxon>Kickxellomycetes</taxon>
        <taxon>Kickxellales</taxon>
        <taxon>Kickxellaceae</taxon>
        <taxon>Coemansia</taxon>
    </lineage>
</organism>
<evidence type="ECO:0000313" key="3">
    <source>
        <dbReference type="Proteomes" id="UP001143981"/>
    </source>
</evidence>
<feature type="region of interest" description="Disordered" evidence="1">
    <location>
        <begin position="57"/>
        <end position="99"/>
    </location>
</feature>
<comment type="caution">
    <text evidence="2">The sequence shown here is derived from an EMBL/GenBank/DDBJ whole genome shotgun (WGS) entry which is preliminary data.</text>
</comment>
<proteinExistence type="predicted"/>